<dbReference type="Proteomes" id="UP000199492">
    <property type="component" value="Unassembled WGS sequence"/>
</dbReference>
<evidence type="ECO:0000313" key="2">
    <source>
        <dbReference type="Proteomes" id="UP000199492"/>
    </source>
</evidence>
<gene>
    <name evidence="1" type="ORF">SAMN04489796_108139</name>
</gene>
<keyword evidence="2" id="KW-1185">Reference proteome</keyword>
<sequence length="93" mass="10678">MNLLLLAIAPICAILLYICVQDNEFHQVYIAELTVPLNALVKQESEVEALKLVTLKDFIDLLKDSKTNMHFVASNYDYYLKVHEAIQNKLLKL</sequence>
<dbReference type="EMBL" id="FNCZ01000008">
    <property type="protein sequence ID" value="SDI24703.1"/>
    <property type="molecule type" value="Genomic_DNA"/>
</dbReference>
<evidence type="ECO:0000313" key="1">
    <source>
        <dbReference type="EMBL" id="SDI24703.1"/>
    </source>
</evidence>
<reference evidence="2" key="1">
    <citation type="submission" date="2016-10" db="EMBL/GenBank/DDBJ databases">
        <authorList>
            <person name="Varghese N."/>
            <person name="Submissions S."/>
        </authorList>
    </citation>
    <scope>NUCLEOTIDE SEQUENCE [LARGE SCALE GENOMIC DNA]</scope>
    <source>
        <strain evidence="2">DSM 15363</strain>
    </source>
</reference>
<dbReference type="RefSeq" id="WP_092469935.1">
    <property type="nucleotide sequence ID" value="NZ_FNCZ01000008.1"/>
</dbReference>
<proteinExistence type="predicted"/>
<organism evidence="1 2">
    <name type="scientific">Winogradskyella thalassocola</name>
    <dbReference type="NCBI Taxonomy" id="262004"/>
    <lineage>
        <taxon>Bacteria</taxon>
        <taxon>Pseudomonadati</taxon>
        <taxon>Bacteroidota</taxon>
        <taxon>Flavobacteriia</taxon>
        <taxon>Flavobacteriales</taxon>
        <taxon>Flavobacteriaceae</taxon>
        <taxon>Winogradskyella</taxon>
    </lineage>
</organism>
<dbReference type="AlphaFoldDB" id="A0A1G8J0V2"/>
<dbReference type="OrthoDB" id="9786032at2"/>
<name>A0A1G8J0V2_9FLAO</name>
<accession>A0A1G8J0V2</accession>
<dbReference type="STRING" id="262004.SAMN04489796_108139"/>
<protein>
    <submittedName>
        <fullName evidence="1">Uncharacterized protein</fullName>
    </submittedName>
</protein>